<dbReference type="AlphaFoldDB" id="A0A6C0M3F8"/>
<dbReference type="Gene3D" id="3.80.10.10">
    <property type="entry name" value="Ribonuclease Inhibitor"/>
    <property type="match status" value="2"/>
</dbReference>
<dbReference type="InterPro" id="IPR056845">
    <property type="entry name" value="LRR_Zer-1"/>
</dbReference>
<dbReference type="PANTHER" id="PTHR13318">
    <property type="entry name" value="PARTNER OF PAIRED, ISOFORM B-RELATED"/>
    <property type="match status" value="1"/>
</dbReference>
<dbReference type="GO" id="GO:0019005">
    <property type="term" value="C:SCF ubiquitin ligase complex"/>
    <property type="evidence" value="ECO:0007669"/>
    <property type="project" value="TreeGrafter"/>
</dbReference>
<evidence type="ECO:0000313" key="2">
    <source>
        <dbReference type="EMBL" id="QHU36002.1"/>
    </source>
</evidence>
<organism evidence="2">
    <name type="scientific">viral metagenome</name>
    <dbReference type="NCBI Taxonomy" id="1070528"/>
    <lineage>
        <taxon>unclassified sequences</taxon>
        <taxon>metagenomes</taxon>
        <taxon>organismal metagenomes</taxon>
    </lineage>
</organism>
<proteinExistence type="predicted"/>
<name>A0A6C0M3F8_9ZZZZ</name>
<dbReference type="SUPFAM" id="SSF52047">
    <property type="entry name" value="RNI-like"/>
    <property type="match status" value="1"/>
</dbReference>
<dbReference type="InterPro" id="IPR032675">
    <property type="entry name" value="LRR_dom_sf"/>
</dbReference>
<dbReference type="Pfam" id="PF25013">
    <property type="entry name" value="LRR_Zer-1"/>
    <property type="match status" value="1"/>
</dbReference>
<dbReference type="PANTHER" id="PTHR13318:SF95">
    <property type="entry name" value="F-BOX PROTEIN YLR352W"/>
    <property type="match status" value="1"/>
</dbReference>
<sequence>MSLSKLLSTYKTLSENSSDYDTDTEKNIQQSFYKDNGSYTFSGLFSLDDLENIKDDKITKLMLKNIKLVNTEMYIILNWMYMYNRCDNLTKLHIQGIRLPTSFFEMLHNHPKLTDVAVRDSNVTCYDIEGLRLNTTIKRIDLSGNKRLSYLSFLHLLPNLSYLDLSDTNIDDTSLQYISMLKKLQVLVLCDTHVSDVLIKHINNLKELRELDICNTCISNEGYQSLIPYIPNLYYHNDVF</sequence>
<accession>A0A6C0M3F8</accession>
<reference evidence="2" key="1">
    <citation type="journal article" date="2020" name="Nature">
        <title>Giant virus diversity and host interactions through global metagenomics.</title>
        <authorList>
            <person name="Schulz F."/>
            <person name="Roux S."/>
            <person name="Paez-Espino D."/>
            <person name="Jungbluth S."/>
            <person name="Walsh D.A."/>
            <person name="Denef V.J."/>
            <person name="McMahon K.D."/>
            <person name="Konstantinidis K.T."/>
            <person name="Eloe-Fadrosh E.A."/>
            <person name="Kyrpides N.C."/>
            <person name="Woyke T."/>
        </authorList>
    </citation>
    <scope>NUCLEOTIDE SEQUENCE</scope>
    <source>
        <strain evidence="2">GVMAG-S-1035085-51</strain>
    </source>
</reference>
<protein>
    <recommendedName>
        <fullName evidence="1">Zer-1-like leucine-rich repeats region domain-containing protein</fullName>
    </recommendedName>
</protein>
<dbReference type="GO" id="GO:0031146">
    <property type="term" value="P:SCF-dependent proteasomal ubiquitin-dependent protein catabolic process"/>
    <property type="evidence" value="ECO:0007669"/>
    <property type="project" value="TreeGrafter"/>
</dbReference>
<dbReference type="EMBL" id="MN740620">
    <property type="protein sequence ID" value="QHU36002.1"/>
    <property type="molecule type" value="Genomic_DNA"/>
</dbReference>
<feature type="domain" description="Zer-1-like leucine-rich repeats region" evidence="1">
    <location>
        <begin position="153"/>
        <end position="225"/>
    </location>
</feature>
<evidence type="ECO:0000259" key="1">
    <source>
        <dbReference type="Pfam" id="PF25013"/>
    </source>
</evidence>